<protein>
    <recommendedName>
        <fullName evidence="5">DUF5666 domain-containing protein</fullName>
    </recommendedName>
</protein>
<dbReference type="PROSITE" id="PS51257">
    <property type="entry name" value="PROKAR_LIPOPROTEIN"/>
    <property type="match status" value="1"/>
</dbReference>
<evidence type="ECO:0000313" key="3">
    <source>
        <dbReference type="EMBL" id="GIF87596.1"/>
    </source>
</evidence>
<evidence type="ECO:0000313" key="4">
    <source>
        <dbReference type="Proteomes" id="UP000619293"/>
    </source>
</evidence>
<dbReference type="AlphaFoldDB" id="A0A8J3NPL8"/>
<evidence type="ECO:0000256" key="1">
    <source>
        <dbReference type="SAM" id="MobiDB-lite"/>
    </source>
</evidence>
<feature type="compositionally biased region" description="Low complexity" evidence="1">
    <location>
        <begin position="39"/>
        <end position="62"/>
    </location>
</feature>
<feature type="region of interest" description="Disordered" evidence="1">
    <location>
        <begin position="28"/>
        <end position="73"/>
    </location>
</feature>
<organism evidence="3 4">
    <name type="scientific">Catellatospora chokoriensis</name>
    <dbReference type="NCBI Taxonomy" id="310353"/>
    <lineage>
        <taxon>Bacteria</taxon>
        <taxon>Bacillati</taxon>
        <taxon>Actinomycetota</taxon>
        <taxon>Actinomycetes</taxon>
        <taxon>Micromonosporales</taxon>
        <taxon>Micromonosporaceae</taxon>
        <taxon>Catellatospora</taxon>
    </lineage>
</organism>
<feature type="signal peptide" evidence="2">
    <location>
        <begin position="1"/>
        <end position="28"/>
    </location>
</feature>
<dbReference type="RefSeq" id="WP_203736103.1">
    <property type="nucleotide sequence ID" value="NZ_BAAALB010000014.1"/>
</dbReference>
<reference evidence="3 4" key="1">
    <citation type="submission" date="2021-01" db="EMBL/GenBank/DDBJ databases">
        <title>Whole genome shotgun sequence of Catellatospora chokoriensis NBRC 107358.</title>
        <authorList>
            <person name="Komaki H."/>
            <person name="Tamura T."/>
        </authorList>
    </citation>
    <scope>NUCLEOTIDE SEQUENCE [LARGE SCALE GENOMIC DNA]</scope>
    <source>
        <strain evidence="3 4">NBRC 107358</strain>
    </source>
</reference>
<accession>A0A8J3NPL8</accession>
<dbReference type="InterPro" id="IPR043856">
    <property type="entry name" value="DUF5818"/>
</dbReference>
<name>A0A8J3NPL8_9ACTN</name>
<dbReference type="Pfam" id="PF19135">
    <property type="entry name" value="DUF5818"/>
    <property type="match status" value="1"/>
</dbReference>
<proteinExistence type="predicted"/>
<dbReference type="Proteomes" id="UP000619293">
    <property type="component" value="Unassembled WGS sequence"/>
</dbReference>
<sequence>MTTRTPLTHLLLTGALLGGLLLTGCAPTEEPEVGSSVTPQPSASAAMPPSSPGGKPKPSLSPQVPPPAKDGQVISVTGRVERVELEGGCTVLRADSGTTYQLMGGDPKIVKPGATVQIQGRVRTDIMTICQMGPVLEVVTAQPS</sequence>
<keyword evidence="2" id="KW-0732">Signal</keyword>
<evidence type="ECO:0008006" key="5">
    <source>
        <dbReference type="Google" id="ProtNLM"/>
    </source>
</evidence>
<evidence type="ECO:0000256" key="2">
    <source>
        <dbReference type="SAM" id="SignalP"/>
    </source>
</evidence>
<dbReference type="EMBL" id="BONG01000004">
    <property type="protein sequence ID" value="GIF87596.1"/>
    <property type="molecule type" value="Genomic_DNA"/>
</dbReference>
<gene>
    <name evidence="3" type="ORF">Cch02nite_10400</name>
</gene>
<comment type="caution">
    <text evidence="3">The sequence shown here is derived from an EMBL/GenBank/DDBJ whole genome shotgun (WGS) entry which is preliminary data.</text>
</comment>
<keyword evidence="4" id="KW-1185">Reference proteome</keyword>
<feature type="chain" id="PRO_5039402471" description="DUF5666 domain-containing protein" evidence="2">
    <location>
        <begin position="29"/>
        <end position="144"/>
    </location>
</feature>